<evidence type="ECO:0000256" key="2">
    <source>
        <dbReference type="ARBA" id="ARBA00007018"/>
    </source>
</evidence>
<keyword evidence="3 7" id="KW-0812">Transmembrane</keyword>
<protein>
    <submittedName>
        <fullName evidence="8">Membrane progestin receptor beta-like</fullName>
    </submittedName>
</protein>
<keyword evidence="6" id="KW-0862">Zinc</keyword>
<evidence type="ECO:0000256" key="7">
    <source>
        <dbReference type="SAM" id="Phobius"/>
    </source>
</evidence>
<accession>A0A673AVV4</accession>
<evidence type="ECO:0000256" key="4">
    <source>
        <dbReference type="ARBA" id="ARBA00022989"/>
    </source>
</evidence>
<dbReference type="GO" id="GO:0003707">
    <property type="term" value="F:nuclear steroid receptor activity"/>
    <property type="evidence" value="ECO:0007669"/>
    <property type="project" value="TreeGrafter"/>
</dbReference>
<dbReference type="GO" id="GO:0005496">
    <property type="term" value="F:steroid binding"/>
    <property type="evidence" value="ECO:0007669"/>
    <property type="project" value="TreeGrafter"/>
</dbReference>
<dbReference type="InterPro" id="IPR004254">
    <property type="entry name" value="AdipoR/HlyIII-related"/>
</dbReference>
<comment type="subcellular location">
    <subcellularLocation>
        <location evidence="1">Membrane</location>
        <topology evidence="1">Multi-pass membrane protein</topology>
    </subcellularLocation>
</comment>
<feature type="transmembrane region" description="Helical" evidence="7">
    <location>
        <begin position="251"/>
        <end position="270"/>
    </location>
</feature>
<sequence>MSSVVLQRLSLSLSLKHLGVGLGLGPLPHLLERVTCRWLPWPRPTVGASQVPSLFREPYILSGYRPVGQAWRCYVLSLFHKHNESVNVWTHLLAVPVLLFRWWAHVGSLGYTLDLASLPLGLFLLSALTYLFLSVSAHLLQSRSEQAHYFFFFMDYVGVAVYQYGCSLGHYFYTSEPAWRDSYVGRCFLQGTALLGWLSCAGCCFAKSRYRRPYPPRRKLCQLIPTTAAYFLGISPVAHRLVTVSWEREPWLVFHALQIASFLLSALFFACPIPERFYPGRFDLVGHGHQIFHLFLSLCTVCQLEALFHDYARRKEAVLGVFGEGQLWWACLSFPGLSLGCVLTALMSMRQIQKKLKQETEH</sequence>
<feature type="binding site" evidence="6">
    <location>
        <position position="138"/>
    </location>
    <ligand>
        <name>Zn(2+)</name>
        <dbReference type="ChEBI" id="CHEBI:29105"/>
    </ligand>
</feature>
<reference evidence="8" key="2">
    <citation type="submission" date="2025-09" db="UniProtKB">
        <authorList>
            <consortium name="Ensembl"/>
        </authorList>
    </citation>
    <scope>IDENTIFICATION</scope>
</reference>
<proteinExistence type="inferred from homology"/>
<keyword evidence="9" id="KW-1185">Reference proteome</keyword>
<feature type="binding site" evidence="6">
    <location>
        <position position="289"/>
    </location>
    <ligand>
        <name>Zn(2+)</name>
        <dbReference type="ChEBI" id="CHEBI:29105"/>
    </ligand>
</feature>
<dbReference type="GO" id="GO:0005886">
    <property type="term" value="C:plasma membrane"/>
    <property type="evidence" value="ECO:0007669"/>
    <property type="project" value="TreeGrafter"/>
</dbReference>
<dbReference type="OrthoDB" id="535992at2759"/>
<evidence type="ECO:0000256" key="6">
    <source>
        <dbReference type="PIRSR" id="PIRSR604254-1"/>
    </source>
</evidence>
<organism evidence="8 9">
    <name type="scientific">Sphaeramia orbicularis</name>
    <name type="common">orbiculate cardinalfish</name>
    <dbReference type="NCBI Taxonomy" id="375764"/>
    <lineage>
        <taxon>Eukaryota</taxon>
        <taxon>Metazoa</taxon>
        <taxon>Chordata</taxon>
        <taxon>Craniata</taxon>
        <taxon>Vertebrata</taxon>
        <taxon>Euteleostomi</taxon>
        <taxon>Actinopterygii</taxon>
        <taxon>Neopterygii</taxon>
        <taxon>Teleostei</taxon>
        <taxon>Neoteleostei</taxon>
        <taxon>Acanthomorphata</taxon>
        <taxon>Gobiaria</taxon>
        <taxon>Kurtiformes</taxon>
        <taxon>Apogonoidei</taxon>
        <taxon>Apogonidae</taxon>
        <taxon>Apogoninae</taxon>
        <taxon>Sphaeramia</taxon>
    </lineage>
</organism>
<evidence type="ECO:0000313" key="9">
    <source>
        <dbReference type="Proteomes" id="UP000472271"/>
    </source>
</evidence>
<dbReference type="PANTHER" id="PTHR20855:SF22">
    <property type="entry name" value="MEMBRANE PROGESTIN RECEPTOR BETA"/>
    <property type="match status" value="1"/>
</dbReference>
<feature type="transmembrane region" description="Helical" evidence="7">
    <location>
        <begin position="291"/>
        <end position="307"/>
    </location>
</feature>
<evidence type="ECO:0000256" key="3">
    <source>
        <dbReference type="ARBA" id="ARBA00022692"/>
    </source>
</evidence>
<keyword evidence="5 7" id="KW-0472">Membrane</keyword>
<evidence type="ECO:0000313" key="8">
    <source>
        <dbReference type="Ensembl" id="ENSSORP00005032458.1"/>
    </source>
</evidence>
<keyword evidence="6" id="KW-0479">Metal-binding</keyword>
<feature type="transmembrane region" description="Helical" evidence="7">
    <location>
        <begin position="220"/>
        <end position="239"/>
    </location>
</feature>
<feature type="transmembrane region" description="Helical" evidence="7">
    <location>
        <begin position="116"/>
        <end position="137"/>
    </location>
</feature>
<evidence type="ECO:0000256" key="1">
    <source>
        <dbReference type="ARBA" id="ARBA00004141"/>
    </source>
</evidence>
<dbReference type="InParanoid" id="A0A673AVV4"/>
<feature type="transmembrane region" description="Helical" evidence="7">
    <location>
        <begin position="327"/>
        <end position="347"/>
    </location>
</feature>
<dbReference type="Pfam" id="PF03006">
    <property type="entry name" value="HlyIII"/>
    <property type="match status" value="1"/>
</dbReference>
<feature type="transmembrane region" description="Helical" evidence="7">
    <location>
        <begin position="149"/>
        <end position="173"/>
    </location>
</feature>
<evidence type="ECO:0000256" key="5">
    <source>
        <dbReference type="ARBA" id="ARBA00023136"/>
    </source>
</evidence>
<keyword evidence="4 7" id="KW-1133">Transmembrane helix</keyword>
<gene>
    <name evidence="8" type="primary">paqr8</name>
</gene>
<dbReference type="AlphaFoldDB" id="A0A673AVV4"/>
<feature type="transmembrane region" description="Helical" evidence="7">
    <location>
        <begin position="188"/>
        <end position="208"/>
    </location>
</feature>
<feature type="transmembrane region" description="Helical" evidence="7">
    <location>
        <begin position="86"/>
        <end position="104"/>
    </location>
</feature>
<dbReference type="Ensembl" id="ENSSORT00005033348.1">
    <property type="protein sequence ID" value="ENSSORP00005032458.1"/>
    <property type="gene ID" value="ENSSORG00005015403.1"/>
</dbReference>
<comment type="similarity">
    <text evidence="2">Belongs to the ADIPOR family.</text>
</comment>
<name>A0A673AVV4_9TELE</name>
<dbReference type="PANTHER" id="PTHR20855">
    <property type="entry name" value="ADIPOR/PROGESTIN RECEPTOR-RELATED"/>
    <property type="match status" value="1"/>
</dbReference>
<feature type="binding site" evidence="6">
    <location>
        <position position="293"/>
    </location>
    <ligand>
        <name>Zn(2+)</name>
        <dbReference type="ChEBI" id="CHEBI:29105"/>
    </ligand>
</feature>
<dbReference type="GO" id="GO:0046872">
    <property type="term" value="F:metal ion binding"/>
    <property type="evidence" value="ECO:0007669"/>
    <property type="project" value="UniProtKB-KW"/>
</dbReference>
<reference evidence="8" key="1">
    <citation type="submission" date="2025-08" db="UniProtKB">
        <authorList>
            <consortium name="Ensembl"/>
        </authorList>
    </citation>
    <scope>IDENTIFICATION</scope>
</reference>
<dbReference type="Proteomes" id="UP000472271">
    <property type="component" value="Unassembled WGS sequence"/>
</dbReference>